<accession>A0A2N6LNH0</accession>
<dbReference type="AlphaFoldDB" id="A0A2N6LNH0"/>
<name>A0A2N6LNH0_9CYAN</name>
<organism evidence="1 2">
    <name type="scientific">Fischerella thermalis CCMEE 5318</name>
    <dbReference type="NCBI Taxonomy" id="2019666"/>
    <lineage>
        <taxon>Bacteria</taxon>
        <taxon>Bacillati</taxon>
        <taxon>Cyanobacteriota</taxon>
        <taxon>Cyanophyceae</taxon>
        <taxon>Nostocales</taxon>
        <taxon>Hapalosiphonaceae</taxon>
        <taxon>Fischerella</taxon>
    </lineage>
</organism>
<sequence>MKTRSADLTSVDCTTNCNNDNHLQFENGWVGDRLYVFNSCQSISRKFLDETDYQTGKHQFKQAENQSTNSPLLACSAVFTACTPSEFILIENFYYKNPIY</sequence>
<dbReference type="RefSeq" id="WP_146008627.1">
    <property type="nucleotide sequence ID" value="NZ_NMQE01000057.1"/>
</dbReference>
<dbReference type="Proteomes" id="UP000235081">
    <property type="component" value="Unassembled WGS sequence"/>
</dbReference>
<dbReference type="EMBL" id="NMQE01000057">
    <property type="protein sequence ID" value="PMB27018.1"/>
    <property type="molecule type" value="Genomic_DNA"/>
</dbReference>
<evidence type="ECO:0000313" key="2">
    <source>
        <dbReference type="Proteomes" id="UP000235081"/>
    </source>
</evidence>
<proteinExistence type="predicted"/>
<gene>
    <name evidence="1" type="ORF">CEN46_02350</name>
</gene>
<protein>
    <submittedName>
        <fullName evidence="1">Uncharacterized protein</fullName>
    </submittedName>
</protein>
<reference evidence="1 2" key="1">
    <citation type="submission" date="2017-07" db="EMBL/GenBank/DDBJ databases">
        <title>Genomes of Fischerella (Mastigocladus) sp. strains.</title>
        <authorList>
            <person name="Miller S.R."/>
        </authorList>
    </citation>
    <scope>NUCLEOTIDE SEQUENCE [LARGE SCALE GENOMIC DNA]</scope>
    <source>
        <strain evidence="1 2">CCMEE 5318</strain>
    </source>
</reference>
<evidence type="ECO:0000313" key="1">
    <source>
        <dbReference type="EMBL" id="PMB27018.1"/>
    </source>
</evidence>
<comment type="caution">
    <text evidence="1">The sequence shown here is derived from an EMBL/GenBank/DDBJ whole genome shotgun (WGS) entry which is preliminary data.</text>
</comment>